<dbReference type="RefSeq" id="WP_052882183.1">
    <property type="nucleotide sequence ID" value="NZ_CP010904.1"/>
</dbReference>
<reference evidence="10" key="1">
    <citation type="submission" date="2015-02" db="EMBL/GenBank/DDBJ databases">
        <title>Description and complete genome sequence of the first cultured representative of the subdivision 5 of the Verrucomicrobia phylum.</title>
        <authorList>
            <person name="Spring S."/>
            <person name="Bunk B."/>
            <person name="Sproer C."/>
            <person name="Klenk H.-P."/>
        </authorList>
    </citation>
    <scope>NUCLEOTIDE SEQUENCE [LARGE SCALE GENOMIC DNA]</scope>
    <source>
        <strain evidence="10">L21-Fru-AB</strain>
    </source>
</reference>
<keyword evidence="2" id="KW-0227">DNA damage</keyword>
<evidence type="ECO:0000256" key="1">
    <source>
        <dbReference type="ARBA" id="ARBA00007484"/>
    </source>
</evidence>
<evidence type="ECO:0000256" key="7">
    <source>
        <dbReference type="RuleBase" id="RU003991"/>
    </source>
</evidence>
<dbReference type="OrthoDB" id="9802364at2"/>
<gene>
    <name evidence="9" type="primary">lexA</name>
    <name evidence="9" type="ORF">L21SP4_01656</name>
</gene>
<proteinExistence type="inferred from homology"/>
<keyword evidence="10" id="KW-1185">Reference proteome</keyword>
<evidence type="ECO:0000256" key="6">
    <source>
        <dbReference type="ARBA" id="ARBA00023236"/>
    </source>
</evidence>
<feature type="domain" description="Peptidase S24/S26A/S26B/S26C" evidence="8">
    <location>
        <begin position="76"/>
        <end position="188"/>
    </location>
</feature>
<evidence type="ECO:0000256" key="3">
    <source>
        <dbReference type="ARBA" id="ARBA00022801"/>
    </source>
</evidence>
<keyword evidence="3 7" id="KW-0378">Hydrolase</keyword>
<dbReference type="InterPro" id="IPR036286">
    <property type="entry name" value="LexA/Signal_pep-like_sf"/>
</dbReference>
<evidence type="ECO:0000256" key="2">
    <source>
        <dbReference type="ARBA" id="ARBA00022763"/>
    </source>
</evidence>
<evidence type="ECO:0000256" key="4">
    <source>
        <dbReference type="ARBA" id="ARBA00022813"/>
    </source>
</evidence>
<dbReference type="InterPro" id="IPR050077">
    <property type="entry name" value="LexA_repressor"/>
</dbReference>
<dbReference type="CDD" id="cd06529">
    <property type="entry name" value="S24_LexA-like"/>
    <property type="match status" value="1"/>
</dbReference>
<evidence type="ECO:0000256" key="5">
    <source>
        <dbReference type="ARBA" id="ARBA00023204"/>
    </source>
</evidence>
<dbReference type="InterPro" id="IPR039418">
    <property type="entry name" value="LexA-like"/>
</dbReference>
<dbReference type="PATRIC" id="fig|1609981.3.peg.1719"/>
<dbReference type="GO" id="GO:0004252">
    <property type="term" value="F:serine-type endopeptidase activity"/>
    <property type="evidence" value="ECO:0007669"/>
    <property type="project" value="UniProtKB-EC"/>
</dbReference>
<dbReference type="GO" id="GO:0006281">
    <property type="term" value="P:DNA repair"/>
    <property type="evidence" value="ECO:0007669"/>
    <property type="project" value="UniProtKB-KW"/>
</dbReference>
<name>A0A0G3EL91_9BACT</name>
<keyword evidence="5" id="KW-0234">DNA repair</keyword>
<dbReference type="EMBL" id="CP010904">
    <property type="protein sequence ID" value="AKJ64899.1"/>
    <property type="molecule type" value="Genomic_DNA"/>
</dbReference>
<evidence type="ECO:0000313" key="9">
    <source>
        <dbReference type="EMBL" id="AKJ64899.1"/>
    </source>
</evidence>
<dbReference type="Proteomes" id="UP000035268">
    <property type="component" value="Chromosome"/>
</dbReference>
<evidence type="ECO:0000313" key="10">
    <source>
        <dbReference type="Proteomes" id="UP000035268"/>
    </source>
</evidence>
<dbReference type="AlphaFoldDB" id="A0A0G3EL91"/>
<dbReference type="SUPFAM" id="SSF46785">
    <property type="entry name" value="Winged helix' DNA-binding domain"/>
    <property type="match status" value="1"/>
</dbReference>
<dbReference type="PANTHER" id="PTHR33516">
    <property type="entry name" value="LEXA REPRESSOR"/>
    <property type="match status" value="1"/>
</dbReference>
<dbReference type="Gene3D" id="2.10.109.10">
    <property type="entry name" value="Umud Fragment, subunit A"/>
    <property type="match status" value="1"/>
</dbReference>
<protein>
    <submittedName>
        <fullName evidence="9">LexA repressor</fullName>
        <ecNumber evidence="9">3.4.21.88</ecNumber>
    </submittedName>
</protein>
<evidence type="ECO:0000259" key="8">
    <source>
        <dbReference type="Pfam" id="PF00717"/>
    </source>
</evidence>
<reference evidence="9 10" key="2">
    <citation type="journal article" date="2016" name="ISME J.">
        <title>Characterization of the first cultured representative of Verrucomicrobia subdivision 5 indicates the proposal of a novel phylum.</title>
        <authorList>
            <person name="Spring S."/>
            <person name="Bunk B."/>
            <person name="Sproer C."/>
            <person name="Schumann P."/>
            <person name="Rohde M."/>
            <person name="Tindall B.J."/>
            <person name="Klenk H.P."/>
        </authorList>
    </citation>
    <scope>NUCLEOTIDE SEQUENCE [LARGE SCALE GENOMIC DNA]</scope>
    <source>
        <strain evidence="9 10">L21-Fru-AB</strain>
    </source>
</reference>
<dbReference type="InterPro" id="IPR015927">
    <property type="entry name" value="Peptidase_S24_S26A/B/C"/>
</dbReference>
<dbReference type="Pfam" id="PF00717">
    <property type="entry name" value="Peptidase_S24"/>
    <property type="match status" value="1"/>
</dbReference>
<dbReference type="GO" id="GO:0006355">
    <property type="term" value="P:regulation of DNA-templated transcription"/>
    <property type="evidence" value="ECO:0007669"/>
    <property type="project" value="InterPro"/>
</dbReference>
<comment type="similarity">
    <text evidence="1 7">Belongs to the peptidase S24 family.</text>
</comment>
<keyword evidence="4 7" id="KW-0068">Autocatalytic cleavage</keyword>
<dbReference type="EC" id="3.4.21.88" evidence="9"/>
<organism evidence="9 10">
    <name type="scientific">Kiritimatiella glycovorans</name>
    <dbReference type="NCBI Taxonomy" id="1307763"/>
    <lineage>
        <taxon>Bacteria</taxon>
        <taxon>Pseudomonadati</taxon>
        <taxon>Kiritimatiellota</taxon>
        <taxon>Kiritimatiellia</taxon>
        <taxon>Kiritimatiellales</taxon>
        <taxon>Kiritimatiellaceae</taxon>
        <taxon>Kiritimatiella</taxon>
    </lineage>
</organism>
<dbReference type="GO" id="GO:0003677">
    <property type="term" value="F:DNA binding"/>
    <property type="evidence" value="ECO:0007669"/>
    <property type="project" value="InterPro"/>
</dbReference>
<dbReference type="STRING" id="1307763.L21SP4_01656"/>
<dbReference type="PRINTS" id="PR00726">
    <property type="entry name" value="LEXASERPTASE"/>
</dbReference>
<dbReference type="KEGG" id="vbl:L21SP4_01656"/>
<dbReference type="InterPro" id="IPR006197">
    <property type="entry name" value="Peptidase_S24_LexA"/>
</dbReference>
<dbReference type="Gene3D" id="1.10.10.10">
    <property type="entry name" value="Winged helix-like DNA-binding domain superfamily/Winged helix DNA-binding domain"/>
    <property type="match status" value="1"/>
</dbReference>
<dbReference type="InterPro" id="IPR036390">
    <property type="entry name" value="WH_DNA-bd_sf"/>
</dbReference>
<accession>A0A0G3EL91</accession>
<keyword evidence="6" id="KW-0742">SOS response</keyword>
<dbReference type="PANTHER" id="PTHR33516:SF2">
    <property type="entry name" value="LEXA REPRESSOR-RELATED"/>
    <property type="match status" value="1"/>
</dbReference>
<dbReference type="InterPro" id="IPR036388">
    <property type="entry name" value="WH-like_DNA-bd_sf"/>
</dbReference>
<dbReference type="SUPFAM" id="SSF51306">
    <property type="entry name" value="LexA/Signal peptidase"/>
    <property type="match status" value="1"/>
</dbReference>
<sequence>MDERTVKLHHKIQLLREFCREERRMPTYAEMLALFRYRSKNAVYRLVEKLAGLGYVERDRAGKLVPTPRLTGSLKLLGAVQAGFPSPAEEELVDVISLDEFLVADPKCTFMLTVQGDSMIDAGIQPGDLVLVEKGREPKKNDVVIAQVDGEWTLKYYGRDRKGVYLDPANRNYHRIRPEQSFEIGGVVRAAVRRYR</sequence>
<dbReference type="GO" id="GO:0009432">
    <property type="term" value="P:SOS response"/>
    <property type="evidence" value="ECO:0007669"/>
    <property type="project" value="UniProtKB-KW"/>
</dbReference>